<sequence length="529" mass="56643">MNSIPTDIGRRRDEDAPSSTVPHRPRVTQWTVAVALVLAFLVAMEFAARHYGTSGPLTNESRELLFSPHSGPLLYAGLALTMVVLTWRQRLLAVSCAIGIDLVFALVRWLADAHQKFGNGALWVILGCAVLGLVRRTGRERALLVKGTGLGLLLVTGHLAGDTWLLITSKARPKVLDPYVATADHALGDPSWVAGRIVDASGPAGEHLLSLVYGQLPLAAALMALYQLRHVAAERRFPRHHLVRTFLAIGMLGPAVYMIFPVVGPVFAYGPDGGVWATADLWPHTAPPLGTPHPIPFDGITPRNCMPSLHTAWATTLFVHTREGSRLMRYAGTFWLVATLSATLGFGYHYGADLVAGVVFALTIEAGMRALSRGWDRSASLLLVHGTVVFLALLAAYRYLPTHLAAHPWLYGPLLLLAMGSVVHHYVWTTRRWREDPPATEAPLADAPLADAPLAEAPLMEAAPTDAPPAGAPAPENPGSEDPGSENPGSEVPVPVAEPAVTEAPAAEPASRKPRLPDPRPGEPQAEPA</sequence>
<dbReference type="AlphaFoldDB" id="A0A1G7RYK8"/>
<feature type="transmembrane region" description="Helical" evidence="6">
    <location>
        <begin position="117"/>
        <end position="134"/>
    </location>
</feature>
<evidence type="ECO:0000313" key="9">
    <source>
        <dbReference type="EMBL" id="SDG14890.1"/>
    </source>
</evidence>
<evidence type="ECO:0000256" key="1">
    <source>
        <dbReference type="ARBA" id="ARBA00004141"/>
    </source>
</evidence>
<feature type="compositionally biased region" description="Low complexity" evidence="5">
    <location>
        <begin position="491"/>
        <end position="509"/>
    </location>
</feature>
<dbReference type="CDD" id="cd03386">
    <property type="entry name" value="PAP2_Aur1_like"/>
    <property type="match status" value="1"/>
</dbReference>
<reference evidence="9 10" key="1">
    <citation type="submission" date="2016-10" db="EMBL/GenBank/DDBJ databases">
        <authorList>
            <person name="de Groot N.N."/>
        </authorList>
    </citation>
    <scope>NUCLEOTIDE SEQUENCE [LARGE SCALE GENOMIC DNA]</scope>
    <source>
        <strain evidence="9 10">CGMCC 4.1859</strain>
    </source>
</reference>
<feature type="region of interest" description="Disordered" evidence="5">
    <location>
        <begin position="1"/>
        <end position="23"/>
    </location>
</feature>
<comment type="subcellular location">
    <subcellularLocation>
        <location evidence="1">Membrane</location>
        <topology evidence="1">Multi-pass membrane protein</topology>
    </subcellularLocation>
</comment>
<dbReference type="OrthoDB" id="4320234at2"/>
<feature type="domain" description="Inositolphosphotransferase Aur1/Ipt1" evidence="7">
    <location>
        <begin position="202"/>
        <end position="363"/>
    </location>
</feature>
<evidence type="ECO:0000256" key="3">
    <source>
        <dbReference type="ARBA" id="ARBA00022989"/>
    </source>
</evidence>
<feature type="transmembrane region" description="Helical" evidence="6">
    <location>
        <begin position="246"/>
        <end position="268"/>
    </location>
</feature>
<keyword evidence="4 6" id="KW-0472">Membrane</keyword>
<feature type="transmembrane region" description="Helical" evidence="6">
    <location>
        <begin position="409"/>
        <end position="428"/>
    </location>
</feature>
<accession>A0A1G7RYK8</accession>
<feature type="transmembrane region" description="Helical" evidence="6">
    <location>
        <begin position="208"/>
        <end position="226"/>
    </location>
</feature>
<organism evidence="9 10">
    <name type="scientific">Streptomyces griseoaurantiacus</name>
    <dbReference type="NCBI Taxonomy" id="68213"/>
    <lineage>
        <taxon>Bacteria</taxon>
        <taxon>Bacillati</taxon>
        <taxon>Actinomycetota</taxon>
        <taxon>Actinomycetes</taxon>
        <taxon>Kitasatosporales</taxon>
        <taxon>Streptomycetaceae</taxon>
        <taxon>Streptomyces</taxon>
        <taxon>Streptomyces aurantiacus group</taxon>
    </lineage>
</organism>
<dbReference type="Pfam" id="PF14378">
    <property type="entry name" value="PAP2_3"/>
    <property type="match status" value="1"/>
</dbReference>
<dbReference type="Pfam" id="PF19356">
    <property type="entry name" value="DUF5933"/>
    <property type="match status" value="1"/>
</dbReference>
<feature type="domain" description="DUF5933" evidence="8">
    <location>
        <begin position="29"/>
        <end position="167"/>
    </location>
</feature>
<evidence type="ECO:0000256" key="6">
    <source>
        <dbReference type="SAM" id="Phobius"/>
    </source>
</evidence>
<evidence type="ECO:0000259" key="7">
    <source>
        <dbReference type="Pfam" id="PF14378"/>
    </source>
</evidence>
<keyword evidence="2 6" id="KW-0812">Transmembrane</keyword>
<evidence type="ECO:0000259" key="8">
    <source>
        <dbReference type="Pfam" id="PF19356"/>
    </source>
</evidence>
<feature type="transmembrane region" description="Helical" evidence="6">
    <location>
        <begin position="30"/>
        <end position="52"/>
    </location>
</feature>
<dbReference type="PANTHER" id="PTHR31310:SF7">
    <property type="entry name" value="PA-PHOSPHATASE RELATED-FAMILY PROTEIN DDB_G0268928"/>
    <property type="match status" value="1"/>
</dbReference>
<name>A0A1G7RYK8_9ACTN</name>
<feature type="transmembrane region" description="Helical" evidence="6">
    <location>
        <begin position="379"/>
        <end position="397"/>
    </location>
</feature>
<dbReference type="PANTHER" id="PTHR31310">
    <property type="match status" value="1"/>
</dbReference>
<feature type="region of interest" description="Disordered" evidence="5">
    <location>
        <begin position="462"/>
        <end position="529"/>
    </location>
</feature>
<keyword evidence="3 6" id="KW-1133">Transmembrane helix</keyword>
<feature type="transmembrane region" description="Helical" evidence="6">
    <location>
        <begin position="91"/>
        <end position="111"/>
    </location>
</feature>
<dbReference type="InterPro" id="IPR052185">
    <property type="entry name" value="IPC_Synthase-Related"/>
</dbReference>
<evidence type="ECO:0000256" key="5">
    <source>
        <dbReference type="SAM" id="MobiDB-lite"/>
    </source>
</evidence>
<dbReference type="InterPro" id="IPR045977">
    <property type="entry name" value="DUF5933"/>
</dbReference>
<dbReference type="InterPro" id="IPR026841">
    <property type="entry name" value="Aur1/Ipt1"/>
</dbReference>
<evidence type="ECO:0000256" key="4">
    <source>
        <dbReference type="ARBA" id="ARBA00023136"/>
    </source>
</evidence>
<evidence type="ECO:0000256" key="2">
    <source>
        <dbReference type="ARBA" id="ARBA00022692"/>
    </source>
</evidence>
<evidence type="ECO:0000313" key="10">
    <source>
        <dbReference type="Proteomes" id="UP000198614"/>
    </source>
</evidence>
<dbReference type="Proteomes" id="UP000198614">
    <property type="component" value="Unassembled WGS sequence"/>
</dbReference>
<feature type="transmembrane region" description="Helical" evidence="6">
    <location>
        <begin position="143"/>
        <end position="167"/>
    </location>
</feature>
<protein>
    <submittedName>
        <fullName evidence="9">PAP2 superfamily protein</fullName>
    </submittedName>
</protein>
<feature type="transmembrane region" description="Helical" evidence="6">
    <location>
        <begin position="64"/>
        <end position="84"/>
    </location>
</feature>
<proteinExistence type="predicted"/>
<dbReference type="GO" id="GO:0016020">
    <property type="term" value="C:membrane"/>
    <property type="evidence" value="ECO:0007669"/>
    <property type="project" value="UniProtKB-SubCell"/>
</dbReference>
<dbReference type="EMBL" id="FNAX01000015">
    <property type="protein sequence ID" value="SDG14890.1"/>
    <property type="molecule type" value="Genomic_DNA"/>
</dbReference>
<feature type="compositionally biased region" description="Pro residues" evidence="5">
    <location>
        <begin position="466"/>
        <end position="476"/>
    </location>
</feature>
<gene>
    <name evidence="9" type="ORF">SAMN05216260_11527</name>
</gene>